<dbReference type="RefSeq" id="WP_099072257.1">
    <property type="nucleotide sequence ID" value="NZ_LAHD01000168.1"/>
</dbReference>
<dbReference type="Proteomes" id="UP000222310">
    <property type="component" value="Unassembled WGS sequence"/>
</dbReference>
<dbReference type="GO" id="GO:0004519">
    <property type="term" value="F:endonuclease activity"/>
    <property type="evidence" value="ECO:0007669"/>
    <property type="project" value="UniProtKB-KW"/>
</dbReference>
<keyword evidence="4" id="KW-0255">Endonuclease</keyword>
<dbReference type="InterPro" id="IPR009614">
    <property type="entry name" value="YoeB_toxin"/>
</dbReference>
<evidence type="ECO:0000256" key="3">
    <source>
        <dbReference type="ARBA" id="ARBA00022722"/>
    </source>
</evidence>
<keyword evidence="5" id="KW-0378">Hydrolase</keyword>
<dbReference type="GO" id="GO:0006401">
    <property type="term" value="P:RNA catabolic process"/>
    <property type="evidence" value="ECO:0007669"/>
    <property type="project" value="InterPro"/>
</dbReference>
<evidence type="ECO:0000256" key="6">
    <source>
        <dbReference type="ARBA" id="ARBA00030388"/>
    </source>
</evidence>
<dbReference type="Gene3D" id="3.30.2310.20">
    <property type="entry name" value="RelE-like"/>
    <property type="match status" value="1"/>
</dbReference>
<dbReference type="AlphaFoldDB" id="A0A9Q6EHX7"/>
<keyword evidence="2" id="KW-1277">Toxin-antitoxin system</keyword>
<dbReference type="GeneID" id="57098844"/>
<dbReference type="PANTHER" id="PTHR38039:SF1">
    <property type="entry name" value="TOXIN YOEB"/>
    <property type="match status" value="1"/>
</dbReference>
<evidence type="ECO:0000256" key="7">
    <source>
        <dbReference type="ARBA" id="ARBA00050056"/>
    </source>
</evidence>
<gene>
    <name evidence="8" type="ORF">VF08_34010</name>
</gene>
<name>A0A9Q6EHX7_NOSLI</name>
<comment type="caution">
    <text evidence="8">The sequence shown here is derived from an EMBL/GenBank/DDBJ whole genome shotgun (WGS) entry which is preliminary data.</text>
</comment>
<organism evidence="8 9">
    <name type="scientific">Nostoc linckia z8</name>
    <dbReference type="NCBI Taxonomy" id="1628746"/>
    <lineage>
        <taxon>Bacteria</taxon>
        <taxon>Bacillati</taxon>
        <taxon>Cyanobacteriota</taxon>
        <taxon>Cyanophyceae</taxon>
        <taxon>Nostocales</taxon>
        <taxon>Nostocaceae</taxon>
        <taxon>Nostoc</taxon>
    </lineage>
</organism>
<protein>
    <recommendedName>
        <fullName evidence="7">Endoribonuclease YoeB</fullName>
    </recommendedName>
    <alternativeName>
        <fullName evidence="6">Putative mRNA interferase YoeB</fullName>
    </alternativeName>
</protein>
<dbReference type="InterPro" id="IPR035093">
    <property type="entry name" value="RelE/ParE_toxin_dom_sf"/>
</dbReference>
<dbReference type="NCBIfam" id="TIGR02116">
    <property type="entry name" value="toxin_Txe_YoeB"/>
    <property type="match status" value="1"/>
</dbReference>
<reference evidence="8 9" key="1">
    <citation type="submission" date="2015-02" db="EMBL/GenBank/DDBJ databases">
        <title>Nostoc linckia genome annotation.</title>
        <authorList>
            <person name="Zhou Z."/>
        </authorList>
    </citation>
    <scope>NUCLEOTIDE SEQUENCE [LARGE SCALE GENOMIC DNA]</scope>
    <source>
        <strain evidence="9">z8</strain>
    </source>
</reference>
<proteinExistence type="inferred from homology"/>
<dbReference type="Pfam" id="PF06769">
    <property type="entry name" value="YoeB_toxin"/>
    <property type="match status" value="1"/>
</dbReference>
<evidence type="ECO:0000256" key="4">
    <source>
        <dbReference type="ARBA" id="ARBA00022759"/>
    </source>
</evidence>
<dbReference type="GO" id="GO:0045892">
    <property type="term" value="P:negative regulation of DNA-templated transcription"/>
    <property type="evidence" value="ECO:0007669"/>
    <property type="project" value="TreeGrafter"/>
</dbReference>
<evidence type="ECO:0000256" key="1">
    <source>
        <dbReference type="ARBA" id="ARBA00008172"/>
    </source>
</evidence>
<evidence type="ECO:0000313" key="8">
    <source>
        <dbReference type="EMBL" id="PHJ94260.1"/>
    </source>
</evidence>
<evidence type="ECO:0000256" key="5">
    <source>
        <dbReference type="ARBA" id="ARBA00022801"/>
    </source>
</evidence>
<dbReference type="EMBL" id="LAHD01000168">
    <property type="protein sequence ID" value="PHJ94260.1"/>
    <property type="molecule type" value="Genomic_DNA"/>
</dbReference>
<dbReference type="SUPFAM" id="SSF143011">
    <property type="entry name" value="RelE-like"/>
    <property type="match status" value="1"/>
</dbReference>
<dbReference type="PANTHER" id="PTHR38039">
    <property type="entry name" value="TOXIN YOEB"/>
    <property type="match status" value="1"/>
</dbReference>
<sequence length="110" mass="13272">MSSDNLESEAFSQAEVFQEDNLERDLVFDRRFLEDLTYWVETNRKTALRVLSLVEEIRRNPFEGSGNPEKLKYQYANVWSRRINQADRIVYVVTDNRLEFIQARYHYSDR</sequence>
<accession>A0A9Q6EHX7</accession>
<evidence type="ECO:0000256" key="2">
    <source>
        <dbReference type="ARBA" id="ARBA00022649"/>
    </source>
</evidence>
<dbReference type="GO" id="GO:0016787">
    <property type="term" value="F:hydrolase activity"/>
    <property type="evidence" value="ECO:0007669"/>
    <property type="project" value="UniProtKB-KW"/>
</dbReference>
<keyword evidence="3" id="KW-0540">Nuclease</keyword>
<evidence type="ECO:0000313" key="9">
    <source>
        <dbReference type="Proteomes" id="UP000222310"/>
    </source>
</evidence>
<comment type="similarity">
    <text evidence="1">Belongs to the YoeB family.</text>
</comment>